<evidence type="ECO:0000313" key="2">
    <source>
        <dbReference type="EMBL" id="TNN43924.1"/>
    </source>
</evidence>
<sequence length="194" mass="20170">MSPGFRLLPPAFTPPSPGSAPFSGIFSATPPASPLTATSPWTEEEGRASFEAPPTAEEGSILSNTNIKERARHSIRRRPPSRRHRKSSHEDEAGVAIEGGDPPPSPPPDPEDTTTTTTTTTGGGDETDASTRLQKNKEEEDESKISVETRGDEEMKEGSKGGEKGEASSSEEAGQGSAGQEAVGQGSAGQGSAR</sequence>
<reference evidence="2 3" key="1">
    <citation type="submission" date="2019-03" db="EMBL/GenBank/DDBJ databases">
        <title>First draft genome of Liparis tanakae, snailfish: a comprehensive survey of snailfish specific genes.</title>
        <authorList>
            <person name="Kim W."/>
            <person name="Song I."/>
            <person name="Jeong J.-H."/>
            <person name="Kim D."/>
            <person name="Kim S."/>
            <person name="Ryu S."/>
            <person name="Song J.Y."/>
            <person name="Lee S.K."/>
        </authorList>
    </citation>
    <scope>NUCLEOTIDE SEQUENCE [LARGE SCALE GENOMIC DNA]</scope>
    <source>
        <tissue evidence="2">Muscle</tissue>
    </source>
</reference>
<feature type="compositionally biased region" description="Low complexity" evidence="1">
    <location>
        <begin position="27"/>
        <end position="40"/>
    </location>
</feature>
<evidence type="ECO:0000256" key="1">
    <source>
        <dbReference type="SAM" id="MobiDB-lite"/>
    </source>
</evidence>
<accession>A0A4Z2FT79</accession>
<name>A0A4Z2FT79_9TELE</name>
<feature type="compositionally biased region" description="Basic and acidic residues" evidence="1">
    <location>
        <begin position="135"/>
        <end position="166"/>
    </location>
</feature>
<feature type="compositionally biased region" description="Low complexity" evidence="1">
    <location>
        <begin position="167"/>
        <end position="194"/>
    </location>
</feature>
<feature type="region of interest" description="Disordered" evidence="1">
    <location>
        <begin position="1"/>
        <end position="194"/>
    </location>
</feature>
<protein>
    <submittedName>
        <fullName evidence="2">Uncharacterized protein</fullName>
    </submittedName>
</protein>
<gene>
    <name evidence="2" type="ORF">EYF80_045886</name>
</gene>
<comment type="caution">
    <text evidence="2">The sequence shown here is derived from an EMBL/GenBank/DDBJ whole genome shotgun (WGS) entry which is preliminary data.</text>
</comment>
<dbReference type="Proteomes" id="UP000314294">
    <property type="component" value="Unassembled WGS sequence"/>
</dbReference>
<feature type="compositionally biased region" description="Basic residues" evidence="1">
    <location>
        <begin position="70"/>
        <end position="87"/>
    </location>
</feature>
<evidence type="ECO:0000313" key="3">
    <source>
        <dbReference type="Proteomes" id="UP000314294"/>
    </source>
</evidence>
<proteinExistence type="predicted"/>
<dbReference type="AlphaFoldDB" id="A0A4Z2FT79"/>
<keyword evidence="3" id="KW-1185">Reference proteome</keyword>
<dbReference type="EMBL" id="SRLO01000937">
    <property type="protein sequence ID" value="TNN43924.1"/>
    <property type="molecule type" value="Genomic_DNA"/>
</dbReference>
<organism evidence="2 3">
    <name type="scientific">Liparis tanakae</name>
    <name type="common">Tanaka's snailfish</name>
    <dbReference type="NCBI Taxonomy" id="230148"/>
    <lineage>
        <taxon>Eukaryota</taxon>
        <taxon>Metazoa</taxon>
        <taxon>Chordata</taxon>
        <taxon>Craniata</taxon>
        <taxon>Vertebrata</taxon>
        <taxon>Euteleostomi</taxon>
        <taxon>Actinopterygii</taxon>
        <taxon>Neopterygii</taxon>
        <taxon>Teleostei</taxon>
        <taxon>Neoteleostei</taxon>
        <taxon>Acanthomorphata</taxon>
        <taxon>Eupercaria</taxon>
        <taxon>Perciformes</taxon>
        <taxon>Cottioidei</taxon>
        <taxon>Cottales</taxon>
        <taxon>Liparidae</taxon>
        <taxon>Liparis</taxon>
    </lineage>
</organism>